<name>A0AAV4ZZC9_9AGAM</name>
<reference evidence="2" key="1">
    <citation type="submission" date="2021-10" db="EMBL/GenBank/DDBJ databases">
        <title>De novo Genome Assembly of Clathrus columnatus (Basidiomycota, Fungi) Using Illumina and Nanopore Sequence Data.</title>
        <authorList>
            <person name="Ogiso-Tanaka E."/>
            <person name="Itagaki H."/>
            <person name="Hosoya T."/>
            <person name="Hosaka K."/>
        </authorList>
    </citation>
    <scope>NUCLEOTIDE SEQUENCE</scope>
    <source>
        <strain evidence="2">MO-923</strain>
    </source>
</reference>
<dbReference type="GO" id="GO:0006979">
    <property type="term" value="P:response to oxidative stress"/>
    <property type="evidence" value="ECO:0007669"/>
    <property type="project" value="InterPro"/>
</dbReference>
<dbReference type="Pfam" id="PF02566">
    <property type="entry name" value="OsmC"/>
    <property type="match status" value="1"/>
</dbReference>
<evidence type="ECO:0000256" key="1">
    <source>
        <dbReference type="ARBA" id="ARBA00007378"/>
    </source>
</evidence>
<gene>
    <name evidence="2" type="ORF">Clacol_000305</name>
</gene>
<sequence>MLRSLTVALRVPRSNILTTQKRTILTLKDHKYTAHAIASGAGRNGRVVSNEEGATAIDFTLASPKALGGSGKGHNPEQLFASGYASCFLGALQLVAAQRKQESAVENAKIHTYVHIGEPNETPGFGLAVDIKVEGVEDEDLIHAAHQFCPYSRALNQGIAVTVGKQ</sequence>
<dbReference type="InterPro" id="IPR015946">
    <property type="entry name" value="KH_dom-like_a/b"/>
</dbReference>
<dbReference type="PANTHER" id="PTHR33797">
    <property type="entry name" value="ORGANIC HYDROPEROXIDE RESISTANCE PROTEIN-LIKE"/>
    <property type="match status" value="1"/>
</dbReference>
<accession>A0AAV4ZZC9</accession>
<dbReference type="InterPro" id="IPR003718">
    <property type="entry name" value="OsmC/Ohr_fam"/>
</dbReference>
<dbReference type="PANTHER" id="PTHR33797:SF2">
    <property type="entry name" value="ORGANIC HYDROPEROXIDE RESISTANCE PROTEIN-LIKE"/>
    <property type="match status" value="1"/>
</dbReference>
<dbReference type="SUPFAM" id="SSF82784">
    <property type="entry name" value="OsmC-like"/>
    <property type="match status" value="1"/>
</dbReference>
<dbReference type="InterPro" id="IPR019953">
    <property type="entry name" value="OHR"/>
</dbReference>
<dbReference type="NCBIfam" id="TIGR03561">
    <property type="entry name" value="organ_hyd_perox"/>
    <property type="match status" value="1"/>
</dbReference>
<evidence type="ECO:0008006" key="4">
    <source>
        <dbReference type="Google" id="ProtNLM"/>
    </source>
</evidence>
<keyword evidence="3" id="KW-1185">Reference proteome</keyword>
<evidence type="ECO:0000313" key="2">
    <source>
        <dbReference type="EMBL" id="GJJ06116.1"/>
    </source>
</evidence>
<evidence type="ECO:0000313" key="3">
    <source>
        <dbReference type="Proteomes" id="UP001050691"/>
    </source>
</evidence>
<comment type="similarity">
    <text evidence="1">Belongs to the OsmC/Ohr family.</text>
</comment>
<dbReference type="InterPro" id="IPR036102">
    <property type="entry name" value="OsmC/Ohrsf"/>
</dbReference>
<comment type="caution">
    <text evidence="2">The sequence shown here is derived from an EMBL/GenBank/DDBJ whole genome shotgun (WGS) entry which is preliminary data.</text>
</comment>
<dbReference type="EMBL" id="BPWL01000001">
    <property type="protein sequence ID" value="GJJ06116.1"/>
    <property type="molecule type" value="Genomic_DNA"/>
</dbReference>
<dbReference type="Proteomes" id="UP001050691">
    <property type="component" value="Unassembled WGS sequence"/>
</dbReference>
<proteinExistence type="inferred from homology"/>
<dbReference type="Gene3D" id="2.20.25.10">
    <property type="match status" value="1"/>
</dbReference>
<dbReference type="Gene3D" id="3.30.300.20">
    <property type="match status" value="1"/>
</dbReference>
<protein>
    <recommendedName>
        <fullName evidence="4">Organic hydroperoxide resistance protein</fullName>
    </recommendedName>
</protein>
<organism evidence="2 3">
    <name type="scientific">Clathrus columnatus</name>
    <dbReference type="NCBI Taxonomy" id="1419009"/>
    <lineage>
        <taxon>Eukaryota</taxon>
        <taxon>Fungi</taxon>
        <taxon>Dikarya</taxon>
        <taxon>Basidiomycota</taxon>
        <taxon>Agaricomycotina</taxon>
        <taxon>Agaricomycetes</taxon>
        <taxon>Phallomycetidae</taxon>
        <taxon>Phallales</taxon>
        <taxon>Clathraceae</taxon>
        <taxon>Clathrus</taxon>
    </lineage>
</organism>
<dbReference type="AlphaFoldDB" id="A0AAV4ZZC9"/>